<name>A0AAV8X9A8_9CUCU</name>
<reference evidence="2" key="1">
    <citation type="journal article" date="2023" name="Insect Mol. Biol.">
        <title>Genome sequencing provides insights into the evolution of gene families encoding plant cell wall-degrading enzymes in longhorned beetles.</title>
        <authorList>
            <person name="Shin N.R."/>
            <person name="Okamura Y."/>
            <person name="Kirsch R."/>
            <person name="Pauchet Y."/>
        </authorList>
    </citation>
    <scope>NUCLEOTIDE SEQUENCE</scope>
    <source>
        <strain evidence="2">RBIC_L_NR</strain>
    </source>
</reference>
<accession>A0AAV8X9A8</accession>
<keyword evidence="3" id="KW-1185">Reference proteome</keyword>
<dbReference type="AlphaFoldDB" id="A0AAV8X9A8"/>
<gene>
    <name evidence="2" type="ORF">NQ314_012938</name>
</gene>
<organism evidence="2 3">
    <name type="scientific">Rhamnusium bicolor</name>
    <dbReference type="NCBI Taxonomy" id="1586634"/>
    <lineage>
        <taxon>Eukaryota</taxon>
        <taxon>Metazoa</taxon>
        <taxon>Ecdysozoa</taxon>
        <taxon>Arthropoda</taxon>
        <taxon>Hexapoda</taxon>
        <taxon>Insecta</taxon>
        <taxon>Pterygota</taxon>
        <taxon>Neoptera</taxon>
        <taxon>Endopterygota</taxon>
        <taxon>Coleoptera</taxon>
        <taxon>Polyphaga</taxon>
        <taxon>Cucujiformia</taxon>
        <taxon>Chrysomeloidea</taxon>
        <taxon>Cerambycidae</taxon>
        <taxon>Lepturinae</taxon>
        <taxon>Rhagiini</taxon>
        <taxon>Rhamnusium</taxon>
    </lineage>
</organism>
<sequence>MKKRKKFISNDCHLAAYLLDPKVNMNNEVYLDEEEILRAIKFIYDTGQNMQLDCTKLIIESAEFRAKDNFFSNNIMWEAAKNIECSTTWWKGLCGTKILPIIASRILNFPPISASYESIEEINFNSETETDYNSEDFVQEERDESENETEETVTEESENENENCQTEQI</sequence>
<proteinExistence type="predicted"/>
<evidence type="ECO:0000313" key="2">
    <source>
        <dbReference type="EMBL" id="KAJ8935207.1"/>
    </source>
</evidence>
<comment type="caution">
    <text evidence="2">The sequence shown here is derived from an EMBL/GenBank/DDBJ whole genome shotgun (WGS) entry which is preliminary data.</text>
</comment>
<evidence type="ECO:0000256" key="1">
    <source>
        <dbReference type="SAM" id="MobiDB-lite"/>
    </source>
</evidence>
<protein>
    <recommendedName>
        <fullName evidence="4">BTB domain-containing protein</fullName>
    </recommendedName>
</protein>
<feature type="compositionally biased region" description="Acidic residues" evidence="1">
    <location>
        <begin position="128"/>
        <end position="161"/>
    </location>
</feature>
<evidence type="ECO:0008006" key="4">
    <source>
        <dbReference type="Google" id="ProtNLM"/>
    </source>
</evidence>
<feature type="region of interest" description="Disordered" evidence="1">
    <location>
        <begin position="127"/>
        <end position="169"/>
    </location>
</feature>
<dbReference type="Proteomes" id="UP001162156">
    <property type="component" value="Unassembled WGS sequence"/>
</dbReference>
<dbReference type="EMBL" id="JANEYF010003612">
    <property type="protein sequence ID" value="KAJ8935207.1"/>
    <property type="molecule type" value="Genomic_DNA"/>
</dbReference>
<evidence type="ECO:0000313" key="3">
    <source>
        <dbReference type="Proteomes" id="UP001162156"/>
    </source>
</evidence>